<comment type="caution">
    <text evidence="3">The sequence shown here is derived from an EMBL/GenBank/DDBJ whole genome shotgun (WGS) entry which is preliminary data.</text>
</comment>
<keyword evidence="2" id="KW-1133">Transmembrane helix</keyword>
<feature type="transmembrane region" description="Helical" evidence="2">
    <location>
        <begin position="231"/>
        <end position="248"/>
    </location>
</feature>
<sequence length="489" mass="54296">MKMPVSDLPVETASGDAIELSPTLQGPASRRSTATAKEPESLETATGIHDRSNFCAPSLDQVTLVKRKREWSYPQGLRLEHNLHWAIGLLELANAGDFAANIWNDTPVPVYAIVFMAIGATAAGVLSVFAFRDASKAWHNVKFLRRQRRGLQDHKTQLLEEAQPTQQVDVFLDITKRELYTEVINRWGMDILMGGGAILISAGTYLAIGGANHKVWLASNILSGYVGNAPIALYGLVNSFWAVVMWRRKHSHSIAAKKQLQGTVALGIVKKYCFSVELFFALNGPTTLIGGVASMLAATRWWAYVILIPVIISSFFCNYWWRKRAGYDRPYLDLQTNMNAAGLVRALESAAEIRRAIQKGEAGDAWRQLVSDTGSLSTVLDFLVDHGMFETFALRLVEDLRVRTILCDDATDRVDMGVDGLLALPDHHQAIILDTAAQFIRKEGPKHFEHRQRFIAEVLGTYLSKVDTESNPREEEKLDVTQAVSSQST</sequence>
<protein>
    <recommendedName>
        <fullName evidence="5">Integral membrane protein</fullName>
    </recommendedName>
</protein>
<proteinExistence type="predicted"/>
<feature type="transmembrane region" description="Helical" evidence="2">
    <location>
        <begin position="191"/>
        <end position="211"/>
    </location>
</feature>
<accession>A0A9P9JD60</accession>
<feature type="compositionally biased region" description="Basic and acidic residues" evidence="1">
    <location>
        <begin position="470"/>
        <end position="479"/>
    </location>
</feature>
<feature type="transmembrane region" description="Helical" evidence="2">
    <location>
        <begin position="110"/>
        <end position="131"/>
    </location>
</feature>
<evidence type="ECO:0000313" key="4">
    <source>
        <dbReference type="Proteomes" id="UP000738349"/>
    </source>
</evidence>
<dbReference type="OrthoDB" id="5089392at2759"/>
<evidence type="ECO:0000256" key="1">
    <source>
        <dbReference type="SAM" id="MobiDB-lite"/>
    </source>
</evidence>
<keyword evidence="2" id="KW-0812">Transmembrane</keyword>
<reference evidence="3" key="1">
    <citation type="journal article" date="2021" name="Nat. Commun.">
        <title>Genetic determinants of endophytism in the Arabidopsis root mycobiome.</title>
        <authorList>
            <person name="Mesny F."/>
            <person name="Miyauchi S."/>
            <person name="Thiergart T."/>
            <person name="Pickel B."/>
            <person name="Atanasova L."/>
            <person name="Karlsson M."/>
            <person name="Huettel B."/>
            <person name="Barry K.W."/>
            <person name="Haridas S."/>
            <person name="Chen C."/>
            <person name="Bauer D."/>
            <person name="Andreopoulos W."/>
            <person name="Pangilinan J."/>
            <person name="LaButti K."/>
            <person name="Riley R."/>
            <person name="Lipzen A."/>
            <person name="Clum A."/>
            <person name="Drula E."/>
            <person name="Henrissat B."/>
            <person name="Kohler A."/>
            <person name="Grigoriev I.V."/>
            <person name="Martin F.M."/>
            <person name="Hacquard S."/>
        </authorList>
    </citation>
    <scope>NUCLEOTIDE SEQUENCE</scope>
    <source>
        <strain evidence="3">MPI-CAGE-AT-0147</strain>
    </source>
</reference>
<dbReference type="AlphaFoldDB" id="A0A9P9JD60"/>
<dbReference type="EMBL" id="JAGMUV010000004">
    <property type="protein sequence ID" value="KAH7161093.1"/>
    <property type="molecule type" value="Genomic_DNA"/>
</dbReference>
<feature type="transmembrane region" description="Helical" evidence="2">
    <location>
        <begin position="260"/>
        <end position="281"/>
    </location>
</feature>
<dbReference type="Proteomes" id="UP000738349">
    <property type="component" value="Unassembled WGS sequence"/>
</dbReference>
<feature type="transmembrane region" description="Helical" evidence="2">
    <location>
        <begin position="301"/>
        <end position="321"/>
    </location>
</feature>
<gene>
    <name evidence="3" type="ORF">EDB81DRAFT_783804</name>
</gene>
<keyword evidence="2" id="KW-0472">Membrane</keyword>
<feature type="region of interest" description="Disordered" evidence="1">
    <location>
        <begin position="470"/>
        <end position="489"/>
    </location>
</feature>
<evidence type="ECO:0008006" key="5">
    <source>
        <dbReference type="Google" id="ProtNLM"/>
    </source>
</evidence>
<feature type="compositionally biased region" description="Polar residues" evidence="1">
    <location>
        <begin position="22"/>
        <end position="35"/>
    </location>
</feature>
<feature type="region of interest" description="Disordered" evidence="1">
    <location>
        <begin position="1"/>
        <end position="46"/>
    </location>
</feature>
<evidence type="ECO:0000256" key="2">
    <source>
        <dbReference type="SAM" id="Phobius"/>
    </source>
</evidence>
<name>A0A9P9JD60_9HYPO</name>
<organism evidence="3 4">
    <name type="scientific">Dactylonectria macrodidyma</name>
    <dbReference type="NCBI Taxonomy" id="307937"/>
    <lineage>
        <taxon>Eukaryota</taxon>
        <taxon>Fungi</taxon>
        <taxon>Dikarya</taxon>
        <taxon>Ascomycota</taxon>
        <taxon>Pezizomycotina</taxon>
        <taxon>Sordariomycetes</taxon>
        <taxon>Hypocreomycetidae</taxon>
        <taxon>Hypocreales</taxon>
        <taxon>Nectriaceae</taxon>
        <taxon>Dactylonectria</taxon>
    </lineage>
</organism>
<keyword evidence="4" id="KW-1185">Reference proteome</keyword>
<evidence type="ECO:0000313" key="3">
    <source>
        <dbReference type="EMBL" id="KAH7161093.1"/>
    </source>
</evidence>